<dbReference type="InterPro" id="IPR014284">
    <property type="entry name" value="RNA_pol_sigma-70_dom"/>
</dbReference>
<evidence type="ECO:0000256" key="1">
    <source>
        <dbReference type="ARBA" id="ARBA00010641"/>
    </source>
</evidence>
<dbReference type="PANTHER" id="PTHR43133">
    <property type="entry name" value="RNA POLYMERASE ECF-TYPE SIGMA FACTO"/>
    <property type="match status" value="1"/>
</dbReference>
<feature type="domain" description="RNA polymerase sigma-70 region 4" evidence="7">
    <location>
        <begin position="153"/>
        <end position="189"/>
    </location>
</feature>
<dbReference type="Pfam" id="PF04545">
    <property type="entry name" value="Sigma70_r4"/>
    <property type="match status" value="1"/>
</dbReference>
<keyword evidence="4" id="KW-0238">DNA-binding</keyword>
<evidence type="ECO:0000313" key="9">
    <source>
        <dbReference type="Proteomes" id="UP000214355"/>
    </source>
</evidence>
<dbReference type="GO" id="GO:0006352">
    <property type="term" value="P:DNA-templated transcription initiation"/>
    <property type="evidence" value="ECO:0007669"/>
    <property type="project" value="InterPro"/>
</dbReference>
<comment type="similarity">
    <text evidence="1">Belongs to the sigma-70 factor family. ECF subfamily.</text>
</comment>
<keyword evidence="9" id="KW-1185">Reference proteome</keyword>
<keyword evidence="3" id="KW-0731">Sigma factor</keyword>
<dbReference type="InterPro" id="IPR013325">
    <property type="entry name" value="RNA_pol_sigma_r2"/>
</dbReference>
<dbReference type="SUPFAM" id="SSF88659">
    <property type="entry name" value="Sigma3 and sigma4 domains of RNA polymerase sigma factors"/>
    <property type="match status" value="1"/>
</dbReference>
<dbReference type="Gene3D" id="1.10.10.10">
    <property type="entry name" value="Winged helix-like DNA-binding domain superfamily/Winged helix DNA-binding domain"/>
    <property type="match status" value="1"/>
</dbReference>
<evidence type="ECO:0000256" key="4">
    <source>
        <dbReference type="ARBA" id="ARBA00023125"/>
    </source>
</evidence>
<gene>
    <name evidence="8" type="ORF">SAMN04489737_1080</name>
</gene>
<protein>
    <submittedName>
        <fullName evidence="8">RNA polymerase sigma-70 factor, ECF subfamily</fullName>
    </submittedName>
</protein>
<dbReference type="PANTHER" id="PTHR43133:SF66">
    <property type="entry name" value="ECF RNA POLYMERASE SIGMA FACTOR SIGK"/>
    <property type="match status" value="1"/>
</dbReference>
<organism evidence="8 9">
    <name type="scientific">Arcanobacterium phocae</name>
    <dbReference type="NCBI Taxonomy" id="131112"/>
    <lineage>
        <taxon>Bacteria</taxon>
        <taxon>Bacillati</taxon>
        <taxon>Actinomycetota</taxon>
        <taxon>Actinomycetes</taxon>
        <taxon>Actinomycetales</taxon>
        <taxon>Actinomycetaceae</taxon>
        <taxon>Arcanobacterium</taxon>
    </lineage>
</organism>
<evidence type="ECO:0000256" key="2">
    <source>
        <dbReference type="ARBA" id="ARBA00023015"/>
    </source>
</evidence>
<accession>A0A1H2LI32</accession>
<evidence type="ECO:0000259" key="6">
    <source>
        <dbReference type="Pfam" id="PF04542"/>
    </source>
</evidence>
<dbReference type="AlphaFoldDB" id="A0A1H2LI32"/>
<dbReference type="Gene3D" id="1.10.1740.10">
    <property type="match status" value="1"/>
</dbReference>
<name>A0A1H2LI32_9ACTO</name>
<dbReference type="InterPro" id="IPR007630">
    <property type="entry name" value="RNA_pol_sigma70_r4"/>
</dbReference>
<dbReference type="Proteomes" id="UP000214355">
    <property type="component" value="Chromosome I"/>
</dbReference>
<keyword evidence="5" id="KW-0804">Transcription</keyword>
<evidence type="ECO:0000259" key="7">
    <source>
        <dbReference type="Pfam" id="PF04545"/>
    </source>
</evidence>
<sequence>MTILAQTPYDKAVIPEPSDLDDVLLGRIADGDRQAFATFYDRWSGKVLALIRQILRDHSQSEEVLQEVFLEVWQKAPQFASARGTARGWLVTLARRRAIDRVRSSQASRERDTAYVATDIDYDHTLESVEQRLESEQVRRMLDFVGEPHSSTIKLAFFTGLTHREIANHQRVPLGTVKTRIRDGLAKMKRFMEQER</sequence>
<proteinExistence type="inferred from homology"/>
<dbReference type="NCBIfam" id="TIGR02937">
    <property type="entry name" value="sigma70-ECF"/>
    <property type="match status" value="1"/>
</dbReference>
<dbReference type="GO" id="GO:0016987">
    <property type="term" value="F:sigma factor activity"/>
    <property type="evidence" value="ECO:0007669"/>
    <property type="project" value="UniProtKB-KW"/>
</dbReference>
<reference evidence="9" key="1">
    <citation type="submission" date="2016-10" db="EMBL/GenBank/DDBJ databases">
        <authorList>
            <person name="Varghese N."/>
            <person name="Submissions S."/>
        </authorList>
    </citation>
    <scope>NUCLEOTIDE SEQUENCE [LARGE SCALE GENOMIC DNA]</scope>
    <source>
        <strain evidence="9">DSM 10002</strain>
    </source>
</reference>
<dbReference type="EMBL" id="LT629804">
    <property type="protein sequence ID" value="SDU80046.1"/>
    <property type="molecule type" value="Genomic_DNA"/>
</dbReference>
<dbReference type="STRING" id="131112.SAMN04489737_1080"/>
<dbReference type="InterPro" id="IPR007627">
    <property type="entry name" value="RNA_pol_sigma70_r2"/>
</dbReference>
<keyword evidence="2" id="KW-0805">Transcription regulation</keyword>
<evidence type="ECO:0000313" key="8">
    <source>
        <dbReference type="EMBL" id="SDU80046.1"/>
    </source>
</evidence>
<dbReference type="InterPro" id="IPR013324">
    <property type="entry name" value="RNA_pol_sigma_r3/r4-like"/>
</dbReference>
<dbReference type="Pfam" id="PF04542">
    <property type="entry name" value="Sigma70_r2"/>
    <property type="match status" value="1"/>
</dbReference>
<feature type="domain" description="RNA polymerase sigma-70 region 2" evidence="6">
    <location>
        <begin position="39"/>
        <end position="106"/>
    </location>
</feature>
<evidence type="ECO:0000256" key="5">
    <source>
        <dbReference type="ARBA" id="ARBA00023163"/>
    </source>
</evidence>
<evidence type="ECO:0000256" key="3">
    <source>
        <dbReference type="ARBA" id="ARBA00023082"/>
    </source>
</evidence>
<dbReference type="InterPro" id="IPR039425">
    <property type="entry name" value="RNA_pol_sigma-70-like"/>
</dbReference>
<dbReference type="InterPro" id="IPR036388">
    <property type="entry name" value="WH-like_DNA-bd_sf"/>
</dbReference>
<dbReference type="GO" id="GO:0003677">
    <property type="term" value="F:DNA binding"/>
    <property type="evidence" value="ECO:0007669"/>
    <property type="project" value="UniProtKB-KW"/>
</dbReference>
<dbReference type="SUPFAM" id="SSF88946">
    <property type="entry name" value="Sigma2 domain of RNA polymerase sigma factors"/>
    <property type="match status" value="1"/>
</dbReference>